<accession>A0ACB8A877</accession>
<dbReference type="Proteomes" id="UP000790377">
    <property type="component" value="Unassembled WGS sequence"/>
</dbReference>
<organism evidence="1 2">
    <name type="scientific">Hygrophoropsis aurantiaca</name>
    <dbReference type="NCBI Taxonomy" id="72124"/>
    <lineage>
        <taxon>Eukaryota</taxon>
        <taxon>Fungi</taxon>
        <taxon>Dikarya</taxon>
        <taxon>Basidiomycota</taxon>
        <taxon>Agaricomycotina</taxon>
        <taxon>Agaricomycetes</taxon>
        <taxon>Agaricomycetidae</taxon>
        <taxon>Boletales</taxon>
        <taxon>Coniophorineae</taxon>
        <taxon>Hygrophoropsidaceae</taxon>
        <taxon>Hygrophoropsis</taxon>
    </lineage>
</organism>
<protein>
    <submittedName>
        <fullName evidence="1">Uncharacterized protein</fullName>
    </submittedName>
</protein>
<reference evidence="1" key="1">
    <citation type="journal article" date="2021" name="New Phytol.">
        <title>Evolutionary innovations through gain and loss of genes in the ectomycorrhizal Boletales.</title>
        <authorList>
            <person name="Wu G."/>
            <person name="Miyauchi S."/>
            <person name="Morin E."/>
            <person name="Kuo A."/>
            <person name="Drula E."/>
            <person name="Varga T."/>
            <person name="Kohler A."/>
            <person name="Feng B."/>
            <person name="Cao Y."/>
            <person name="Lipzen A."/>
            <person name="Daum C."/>
            <person name="Hundley H."/>
            <person name="Pangilinan J."/>
            <person name="Johnson J."/>
            <person name="Barry K."/>
            <person name="LaButti K."/>
            <person name="Ng V."/>
            <person name="Ahrendt S."/>
            <person name="Min B."/>
            <person name="Choi I.G."/>
            <person name="Park H."/>
            <person name="Plett J.M."/>
            <person name="Magnuson J."/>
            <person name="Spatafora J.W."/>
            <person name="Nagy L.G."/>
            <person name="Henrissat B."/>
            <person name="Grigoriev I.V."/>
            <person name="Yang Z.L."/>
            <person name="Xu J."/>
            <person name="Martin F.M."/>
        </authorList>
    </citation>
    <scope>NUCLEOTIDE SEQUENCE</scope>
    <source>
        <strain evidence="1">ATCC 28755</strain>
    </source>
</reference>
<evidence type="ECO:0000313" key="2">
    <source>
        <dbReference type="Proteomes" id="UP000790377"/>
    </source>
</evidence>
<sequence>MSRKSTAAIDHEIAVLSAEINALHRREQDFTRVLDEMRRLLDSMKTEKLDLAAKIADLESQKHPINWLPAELLIHIFVFSTTVNADASKKLSFNTFPINLSHVCRKWRQITLSTSSLWSNILYQTNRWYSEPLETFLERSRASVLDITFAPALEADRDSLSPEINTVTQLVRRLLPLQSRWRSIAFGCNIPLSLDEIVEALAQTPASSLSHLQYLNLSILVQDPCFAGSSLLENEFLDNQSSVAENMSLTHVRLQQIPLSNIPGYLLSKVRTLELCYPLKAVAMDRAHHYTLRMSYLFRFLRYIPLLEELILEETAFFFNVVLQASANDGSTPSSIVEESALELPNLKSLVWKYAFPKDIYHLLSLINLPLLEHWHLSIASSFSKRVDLIQFRGNYDPDPFTQIEPLNSVVTLSALTELDICCQSEDNIGSSLRRFMFPSLQRLRISCLDTHESQSKQPLPPLPRLESIFRDPRLPHLTHLTLTHFDITREHGRAMPGYMPSLVSLSIGSCTGAGFVLTALSESCGTSHSLGRGVRMCPRLEELMLWDCPDIPFKSLFAAVWARDYRPEPMITQAAQQPGISEVETVSAVLGRAIRPLKKSRKINDDGKASSTQYNGEPAHALLSTMIPMSEALRPTPIAYVHIDNCPLISHTEALSLEEFGAVVSFG</sequence>
<evidence type="ECO:0000313" key="1">
    <source>
        <dbReference type="EMBL" id="KAH7909432.1"/>
    </source>
</evidence>
<comment type="caution">
    <text evidence="1">The sequence shown here is derived from an EMBL/GenBank/DDBJ whole genome shotgun (WGS) entry which is preliminary data.</text>
</comment>
<proteinExistence type="predicted"/>
<keyword evidence="2" id="KW-1185">Reference proteome</keyword>
<name>A0ACB8A877_9AGAM</name>
<gene>
    <name evidence="1" type="ORF">BJ138DRAFT_1155292</name>
</gene>
<dbReference type="EMBL" id="MU267760">
    <property type="protein sequence ID" value="KAH7909432.1"/>
    <property type="molecule type" value="Genomic_DNA"/>
</dbReference>